<reference evidence="3 4" key="1">
    <citation type="submission" date="2020-07" db="EMBL/GenBank/DDBJ databases">
        <title>Above-ground endophytic microbial communities from plants in different locations in the United States.</title>
        <authorList>
            <person name="Frank C."/>
        </authorList>
    </citation>
    <scope>NUCLEOTIDE SEQUENCE [LARGE SCALE GENOMIC DNA]</scope>
    <source>
        <strain evidence="3 4">WPL5_2</strain>
    </source>
</reference>
<dbReference type="GO" id="GO:0018773">
    <property type="term" value="F:acetylpyruvate hydrolase activity"/>
    <property type="evidence" value="ECO:0007669"/>
    <property type="project" value="TreeGrafter"/>
</dbReference>
<accession>A0AAW3T8T6</accession>
<keyword evidence="1" id="KW-0479">Metal-binding</keyword>
<evidence type="ECO:0000313" key="3">
    <source>
        <dbReference type="EMBL" id="MBA8991028.1"/>
    </source>
</evidence>
<dbReference type="RefSeq" id="WP_182516262.1">
    <property type="nucleotide sequence ID" value="NZ_JACGXP010000003.1"/>
</dbReference>
<dbReference type="EMBL" id="JACGXP010000003">
    <property type="protein sequence ID" value="MBA8991028.1"/>
    <property type="molecule type" value="Genomic_DNA"/>
</dbReference>
<dbReference type="InterPro" id="IPR036663">
    <property type="entry name" value="Fumarylacetoacetase_C_sf"/>
</dbReference>
<dbReference type="GO" id="GO:0046872">
    <property type="term" value="F:metal ion binding"/>
    <property type="evidence" value="ECO:0007669"/>
    <property type="project" value="UniProtKB-KW"/>
</dbReference>
<dbReference type="PANTHER" id="PTHR11820:SF7">
    <property type="entry name" value="ACYLPYRUVASE FAHD1, MITOCHONDRIAL"/>
    <property type="match status" value="1"/>
</dbReference>
<feature type="domain" description="Fumarylacetoacetase-like C-terminal" evidence="2">
    <location>
        <begin position="73"/>
        <end position="243"/>
    </location>
</feature>
<dbReference type="SUPFAM" id="SSF56529">
    <property type="entry name" value="FAH"/>
    <property type="match status" value="1"/>
</dbReference>
<evidence type="ECO:0000256" key="1">
    <source>
        <dbReference type="ARBA" id="ARBA00022723"/>
    </source>
</evidence>
<dbReference type="Pfam" id="PF01557">
    <property type="entry name" value="FAA_hydrolase"/>
    <property type="match status" value="1"/>
</dbReference>
<sequence>MTRIARLSTPDGPRYAVAVADGGSWTAVRSLFDHTPTGEDLGPEPPVFLAPVEPGQVVGCSHPTGPDGRSRVQGWQKPIGTVAGTGEPVRLNEWSTRVVAEGELALVIGRRASRLGRQDALEHVLGYTVANDVTTVEPAVDAVFFAAKAGASHTPLGPWIETEPGAPDDLEIVVEVDGEAVRRSSTSALPSTVADILVELTRWITLEPGDVVLTGSPSTDATIRAGSGVTVRIAGIGTLGNPVA</sequence>
<proteinExistence type="predicted"/>
<name>A0AAW3T8T6_9MICO</name>
<dbReference type="Gene3D" id="3.90.850.10">
    <property type="entry name" value="Fumarylacetoacetase-like, C-terminal domain"/>
    <property type="match status" value="1"/>
</dbReference>
<dbReference type="InterPro" id="IPR011234">
    <property type="entry name" value="Fumarylacetoacetase-like_C"/>
</dbReference>
<protein>
    <submittedName>
        <fullName evidence="3">2-keto-4-pentenoate hydratase/2-oxohepta-3-ene-1,7-dioic acid hydratase in catechol pathway</fullName>
    </submittedName>
</protein>
<organism evidence="3 4">
    <name type="scientific">Curtobacterium pusillum</name>
    <dbReference type="NCBI Taxonomy" id="69373"/>
    <lineage>
        <taxon>Bacteria</taxon>
        <taxon>Bacillati</taxon>
        <taxon>Actinomycetota</taxon>
        <taxon>Actinomycetes</taxon>
        <taxon>Micrococcales</taxon>
        <taxon>Microbacteriaceae</taxon>
        <taxon>Curtobacterium</taxon>
    </lineage>
</organism>
<dbReference type="Proteomes" id="UP000590225">
    <property type="component" value="Unassembled WGS sequence"/>
</dbReference>
<dbReference type="PANTHER" id="PTHR11820">
    <property type="entry name" value="ACYLPYRUVASE"/>
    <property type="match status" value="1"/>
</dbReference>
<dbReference type="AlphaFoldDB" id="A0AAW3T8T6"/>
<comment type="caution">
    <text evidence="3">The sequence shown here is derived from an EMBL/GenBank/DDBJ whole genome shotgun (WGS) entry which is preliminary data.</text>
</comment>
<evidence type="ECO:0000259" key="2">
    <source>
        <dbReference type="Pfam" id="PF01557"/>
    </source>
</evidence>
<gene>
    <name evidence="3" type="ORF">FHW23_002293</name>
</gene>
<evidence type="ECO:0000313" key="4">
    <source>
        <dbReference type="Proteomes" id="UP000590225"/>
    </source>
</evidence>